<reference evidence="2" key="1">
    <citation type="journal article" date="2020" name="G3 (Bethesda)">
        <title>High-Quality Assemblies for Three Invasive Social Wasps from the &lt;i&gt;Vespula&lt;/i&gt; Genus.</title>
        <authorList>
            <person name="Harrop T.W.R."/>
            <person name="Guhlin J."/>
            <person name="McLaughlin G.M."/>
            <person name="Permina E."/>
            <person name="Stockwell P."/>
            <person name="Gilligan J."/>
            <person name="Le Lec M.F."/>
            <person name="Gruber M.A.M."/>
            <person name="Quinn O."/>
            <person name="Lovegrove M."/>
            <person name="Duncan E.J."/>
            <person name="Remnant E.J."/>
            <person name="Van Eeckhoven J."/>
            <person name="Graham B."/>
            <person name="Knapp R.A."/>
            <person name="Langford K.W."/>
            <person name="Kronenberg Z."/>
            <person name="Press M.O."/>
            <person name="Eacker S.M."/>
            <person name="Wilson-Rankin E.E."/>
            <person name="Purcell J."/>
            <person name="Lester P.J."/>
            <person name="Dearden P.K."/>
        </authorList>
    </citation>
    <scope>NUCLEOTIDE SEQUENCE</scope>
    <source>
        <strain evidence="2">Volc-1</strain>
    </source>
</reference>
<comment type="caution">
    <text evidence="2">The sequence shown here is derived from an EMBL/GenBank/DDBJ whole genome shotgun (WGS) entry which is preliminary data.</text>
</comment>
<dbReference type="EMBL" id="JACSDY010000007">
    <property type="protein sequence ID" value="KAF7423192.1"/>
    <property type="molecule type" value="Genomic_DNA"/>
</dbReference>
<protein>
    <submittedName>
        <fullName evidence="2">Uncharacterized protein</fullName>
    </submittedName>
</protein>
<dbReference type="AlphaFoldDB" id="A0A834P0L4"/>
<feature type="region of interest" description="Disordered" evidence="1">
    <location>
        <begin position="38"/>
        <end position="62"/>
    </location>
</feature>
<evidence type="ECO:0000313" key="3">
    <source>
        <dbReference type="Proteomes" id="UP000600918"/>
    </source>
</evidence>
<organism evidence="2 3">
    <name type="scientific">Vespula pensylvanica</name>
    <name type="common">Western yellow jacket</name>
    <name type="synonym">Wasp</name>
    <dbReference type="NCBI Taxonomy" id="30213"/>
    <lineage>
        <taxon>Eukaryota</taxon>
        <taxon>Metazoa</taxon>
        <taxon>Ecdysozoa</taxon>
        <taxon>Arthropoda</taxon>
        <taxon>Hexapoda</taxon>
        <taxon>Insecta</taxon>
        <taxon>Pterygota</taxon>
        <taxon>Neoptera</taxon>
        <taxon>Endopterygota</taxon>
        <taxon>Hymenoptera</taxon>
        <taxon>Apocrita</taxon>
        <taxon>Aculeata</taxon>
        <taxon>Vespoidea</taxon>
        <taxon>Vespidae</taxon>
        <taxon>Vespinae</taxon>
        <taxon>Vespula</taxon>
    </lineage>
</organism>
<evidence type="ECO:0000313" key="2">
    <source>
        <dbReference type="EMBL" id="KAF7423192.1"/>
    </source>
</evidence>
<gene>
    <name evidence="2" type="ORF">H0235_008475</name>
</gene>
<dbReference type="Proteomes" id="UP000600918">
    <property type="component" value="Unassembled WGS sequence"/>
</dbReference>
<sequence>MLFIKPYHYPLQPTIGKRLITSKQSKIYFANRVTRSDQQNPLIHKEEQSETRPPPRKLFSPDHMMRKEVARENLPPPEVAREILPPPDMPLSPFKIQISAKASKFPANRVLYQDHMICEEMAREILAPSKLLSHVEIYKFG</sequence>
<proteinExistence type="predicted"/>
<evidence type="ECO:0000256" key="1">
    <source>
        <dbReference type="SAM" id="MobiDB-lite"/>
    </source>
</evidence>
<name>A0A834P0L4_VESPE</name>
<accession>A0A834P0L4</accession>
<keyword evidence="3" id="KW-1185">Reference proteome</keyword>